<feature type="domain" description="TonB-dependent receptor-like beta-barrel" evidence="16">
    <location>
        <begin position="308"/>
        <end position="719"/>
    </location>
</feature>
<dbReference type="InterPro" id="IPR000531">
    <property type="entry name" value="Beta-barrel_TonB"/>
</dbReference>
<dbReference type="Gene3D" id="2.40.170.20">
    <property type="entry name" value="TonB-dependent receptor, beta-barrel domain"/>
    <property type="match status" value="1"/>
</dbReference>
<dbReference type="Proteomes" id="UP000270530">
    <property type="component" value="Chromosome"/>
</dbReference>
<gene>
    <name evidence="18" type="ORF">ALSL_1275</name>
</gene>
<evidence type="ECO:0000313" key="18">
    <source>
        <dbReference type="EMBL" id="BBD79933.1"/>
    </source>
</evidence>
<sequence length="749" mass="82663">MYSIDPRPDAGTLPSGLRSHRRHVGLAVVLAWLGALSVARAGTDSATAAAPTSLVQAPTSGTMDAATATGTDEDITRLSAVNVTSQATDLQAVDTGATRLPLTIRETPQSVSVISRQTLDDFALNDINAVLDRTTGVTVDRVETDRTEYIARGFEISNFLVDGLGMPFTDNIQNGSLDTSVYERIEVLRGANGLLSFTGNPSATVNFIRKRPTAEAQGSVGIELGSWADHRAQADLSGPLNASRSVRGRLVAADEESDSYLDRYHRRIKVIDGIVEADLRPGSTLSAGITGQKSKPRGVMWGALPLYYTDGTPTHYDRSTSTAADWSYWNVSDVRSFVEFNQDLGHEWTLKSALDYRRITQEGDLFYVYGTPDRLTGRGLYSYPSRYGSAEKQYVGDVYASGPFELGGQRHELVVGANWARSDVSQLSRYAFGSIGLPLPPLEDWTGDFPRPDFDQGYTGRAHFRNERQSGYVTVRWSLGDTLKLITGSALTHVSADGANYGVPHVYNHTDDTPFIGAVYDFAPHYSLYASYAKLFNPQNQTDVNNRVLDPVTGANLEAGIKGAWYDDRLNATFALFRTRQDNLADYAGHSLATNQDYYRGIDAIAKGYEFEISGQLSDDWRLSGGYTQLGIVDPDGHNVRTYVPRRTLRLLSTWRLPATGLKFGTALRWQDDIRRDQAAQTADGQEIFSRQGSYLVLDLMAGYDFAPGWNATLNIDNVTDRKYLVSLYETQSFYAAPRSYRLDLTYRF</sequence>
<protein>
    <submittedName>
        <fullName evidence="18">Outer membrane receptor for ferric coprogen and ferric-rhodotorulic acid</fullName>
    </submittedName>
</protein>
<evidence type="ECO:0000256" key="7">
    <source>
        <dbReference type="ARBA" id="ARBA00022729"/>
    </source>
</evidence>
<dbReference type="GO" id="GO:0009279">
    <property type="term" value="C:cell outer membrane"/>
    <property type="evidence" value="ECO:0007669"/>
    <property type="project" value="UniProtKB-SubCell"/>
</dbReference>
<dbReference type="GO" id="GO:0015891">
    <property type="term" value="P:siderophore transport"/>
    <property type="evidence" value="ECO:0007669"/>
    <property type="project" value="InterPro"/>
</dbReference>
<evidence type="ECO:0000256" key="14">
    <source>
        <dbReference type="PROSITE-ProRule" id="PRU01360"/>
    </source>
</evidence>
<dbReference type="Gene3D" id="2.170.130.10">
    <property type="entry name" value="TonB-dependent receptor, plug domain"/>
    <property type="match status" value="1"/>
</dbReference>
<keyword evidence="6 14" id="KW-0812">Transmembrane</keyword>
<dbReference type="InterPro" id="IPR012910">
    <property type="entry name" value="Plug_dom"/>
</dbReference>
<keyword evidence="10 15" id="KW-0798">TonB box</keyword>
<dbReference type="Pfam" id="PF07715">
    <property type="entry name" value="Plug"/>
    <property type="match status" value="1"/>
</dbReference>
<keyword evidence="11 14" id="KW-0472">Membrane</keyword>
<evidence type="ECO:0000313" key="19">
    <source>
        <dbReference type="Proteomes" id="UP000270530"/>
    </source>
</evidence>
<dbReference type="InterPro" id="IPR039426">
    <property type="entry name" value="TonB-dep_rcpt-like"/>
</dbReference>
<dbReference type="Pfam" id="PF00593">
    <property type="entry name" value="TonB_dep_Rec_b-barrel"/>
    <property type="match status" value="1"/>
</dbReference>
<keyword evidence="13 14" id="KW-0998">Cell outer membrane</keyword>
<dbReference type="AlphaFoldDB" id="A0A2Z6E4J4"/>
<evidence type="ECO:0000256" key="5">
    <source>
        <dbReference type="ARBA" id="ARBA00022496"/>
    </source>
</evidence>
<reference evidence="19" key="1">
    <citation type="submission" date="2018-04" db="EMBL/GenBank/DDBJ databases">
        <authorList>
            <person name="Watanabe M."/>
            <person name="Kojima H."/>
        </authorList>
    </citation>
    <scope>NUCLEOTIDE SEQUENCE [LARGE SCALE GENOMIC DNA]</scope>
    <source>
        <strain evidence="19">Dysh456</strain>
    </source>
</reference>
<dbReference type="InterPro" id="IPR036942">
    <property type="entry name" value="Beta-barrel_TonB_sf"/>
</dbReference>
<dbReference type="EMBL" id="AP018560">
    <property type="protein sequence ID" value="BBD79933.1"/>
    <property type="molecule type" value="Genomic_DNA"/>
</dbReference>
<evidence type="ECO:0000259" key="17">
    <source>
        <dbReference type="Pfam" id="PF07715"/>
    </source>
</evidence>
<evidence type="ECO:0000256" key="2">
    <source>
        <dbReference type="ARBA" id="ARBA00009810"/>
    </source>
</evidence>
<evidence type="ECO:0000256" key="1">
    <source>
        <dbReference type="ARBA" id="ARBA00004571"/>
    </source>
</evidence>
<keyword evidence="9" id="KW-0406">Ion transport</keyword>
<comment type="similarity">
    <text evidence="2 14 15">Belongs to the TonB-dependent receptor family.</text>
</comment>
<keyword evidence="4 14" id="KW-1134">Transmembrane beta strand</keyword>
<dbReference type="CDD" id="cd01347">
    <property type="entry name" value="ligand_gated_channel"/>
    <property type="match status" value="1"/>
</dbReference>
<dbReference type="InterPro" id="IPR010105">
    <property type="entry name" value="TonB_sidphr_rcpt"/>
</dbReference>
<proteinExistence type="inferred from homology"/>
<dbReference type="SUPFAM" id="SSF56935">
    <property type="entry name" value="Porins"/>
    <property type="match status" value="1"/>
</dbReference>
<evidence type="ECO:0000256" key="13">
    <source>
        <dbReference type="ARBA" id="ARBA00023237"/>
    </source>
</evidence>
<keyword evidence="19" id="KW-1185">Reference proteome</keyword>
<dbReference type="NCBIfam" id="TIGR01783">
    <property type="entry name" value="TonB-siderophor"/>
    <property type="match status" value="1"/>
</dbReference>
<evidence type="ECO:0000256" key="12">
    <source>
        <dbReference type="ARBA" id="ARBA00023170"/>
    </source>
</evidence>
<evidence type="ECO:0000256" key="10">
    <source>
        <dbReference type="ARBA" id="ARBA00023077"/>
    </source>
</evidence>
<evidence type="ECO:0000256" key="11">
    <source>
        <dbReference type="ARBA" id="ARBA00023136"/>
    </source>
</evidence>
<keyword evidence="3 14" id="KW-0813">Transport</keyword>
<evidence type="ECO:0000256" key="9">
    <source>
        <dbReference type="ARBA" id="ARBA00023065"/>
    </source>
</evidence>
<dbReference type="PANTHER" id="PTHR32552:SF74">
    <property type="entry name" value="HYDROXAMATE SIDEROPHORE RECEPTOR FHUE"/>
    <property type="match status" value="1"/>
</dbReference>
<evidence type="ECO:0000256" key="3">
    <source>
        <dbReference type="ARBA" id="ARBA00022448"/>
    </source>
</evidence>
<dbReference type="FunFam" id="2.170.130.10:FF:000010">
    <property type="entry name" value="Ferripyoverdine receptor"/>
    <property type="match status" value="1"/>
</dbReference>
<feature type="domain" description="TonB-dependent receptor plug" evidence="17">
    <location>
        <begin position="104"/>
        <end position="200"/>
    </location>
</feature>
<dbReference type="GO" id="GO:0038023">
    <property type="term" value="F:signaling receptor activity"/>
    <property type="evidence" value="ECO:0007669"/>
    <property type="project" value="InterPro"/>
</dbReference>
<evidence type="ECO:0000256" key="6">
    <source>
        <dbReference type="ARBA" id="ARBA00022692"/>
    </source>
</evidence>
<keyword evidence="5" id="KW-0410">Iron transport</keyword>
<dbReference type="KEGG" id="rbd:ALSL_1275"/>
<name>A0A2Z6E4J4_9GAMM</name>
<evidence type="ECO:0000259" key="16">
    <source>
        <dbReference type="Pfam" id="PF00593"/>
    </source>
</evidence>
<organism evidence="18 19">
    <name type="scientific">Aerosticca soli</name>
    <dbReference type="NCBI Taxonomy" id="2010829"/>
    <lineage>
        <taxon>Bacteria</taxon>
        <taxon>Pseudomonadati</taxon>
        <taxon>Pseudomonadota</taxon>
        <taxon>Gammaproteobacteria</taxon>
        <taxon>Lysobacterales</taxon>
        <taxon>Rhodanobacteraceae</taxon>
        <taxon>Aerosticca</taxon>
    </lineage>
</organism>
<reference evidence="19" key="2">
    <citation type="submission" date="2018-06" db="EMBL/GenBank/DDBJ databases">
        <title>Genome sequence of Rhodanobacteraceae bacterium strain Dysh456.</title>
        <authorList>
            <person name="Fukui M."/>
        </authorList>
    </citation>
    <scope>NUCLEOTIDE SEQUENCE [LARGE SCALE GENOMIC DNA]</scope>
    <source>
        <strain evidence="19">Dysh456</strain>
    </source>
</reference>
<dbReference type="PANTHER" id="PTHR32552">
    <property type="entry name" value="FERRICHROME IRON RECEPTOR-RELATED"/>
    <property type="match status" value="1"/>
</dbReference>
<dbReference type="GO" id="GO:0015344">
    <property type="term" value="F:siderophore uptake transmembrane transporter activity"/>
    <property type="evidence" value="ECO:0007669"/>
    <property type="project" value="TreeGrafter"/>
</dbReference>
<keyword evidence="12 18" id="KW-0675">Receptor</keyword>
<dbReference type="PROSITE" id="PS52016">
    <property type="entry name" value="TONB_DEPENDENT_REC_3"/>
    <property type="match status" value="1"/>
</dbReference>
<accession>A0A2Z6E4J4</accession>
<evidence type="ECO:0000256" key="15">
    <source>
        <dbReference type="RuleBase" id="RU003357"/>
    </source>
</evidence>
<evidence type="ECO:0000256" key="8">
    <source>
        <dbReference type="ARBA" id="ARBA00023004"/>
    </source>
</evidence>
<keyword evidence="7" id="KW-0732">Signal</keyword>
<dbReference type="InterPro" id="IPR037066">
    <property type="entry name" value="Plug_dom_sf"/>
</dbReference>
<comment type="subcellular location">
    <subcellularLocation>
        <location evidence="1 14">Cell outer membrane</location>
        <topology evidence="1 14">Multi-pass membrane protein</topology>
    </subcellularLocation>
</comment>
<evidence type="ECO:0000256" key="4">
    <source>
        <dbReference type="ARBA" id="ARBA00022452"/>
    </source>
</evidence>
<keyword evidence="8" id="KW-0408">Iron</keyword>